<comment type="caution">
    <text evidence="1">The sequence shown here is derived from an EMBL/GenBank/DDBJ whole genome shotgun (WGS) entry which is preliminary data.</text>
</comment>
<dbReference type="AlphaFoldDB" id="A0A4R4VQZ2"/>
<evidence type="ECO:0000313" key="1">
    <source>
        <dbReference type="EMBL" id="TDD08232.1"/>
    </source>
</evidence>
<proteinExistence type="predicted"/>
<sequence length="429" mass="46345">MTFHASSGRPAHPLAEHITVLDTLDPDEPLLDDLHPLRAIVEGARVVAVGEGAHFVHEFALARARLLRYLLERCGFTVVAFEMGSGDAAAVNPWLAGDGDEDGLSRVAGPHTVNLFGELLRWLRRYNRGRSHPVQIVGIDLPNSLTLRPDLDPVAGYLRMVDEGVADMVAGLLRTAGAITGGSAAASAPRWASLDPAGQESLTAGLARLSLRMRALEPLYVARSDQHSYDVARRHLEAACHTDYMLRAMNCLLSGSGLPDDTSIRDRYMASCVTWHLERLGPDARVIVVAHNNHIQKTLVTYEGYPTALPMGLHLARNLGRHYRAVGLTHTAGHVPDMVWPAEDSPVGFTIESVRLDPPPPRSLEKALVDAGLAAGVTLTDLRSPDPEVRALESIRSQSAIMDTPVAQTFDAVLCTPTATTDPTTSFTS</sequence>
<reference evidence="1 2" key="1">
    <citation type="submission" date="2019-03" db="EMBL/GenBank/DDBJ databases">
        <title>Draft genome sequences of novel Actinobacteria.</title>
        <authorList>
            <person name="Sahin N."/>
            <person name="Ay H."/>
            <person name="Saygin H."/>
        </authorList>
    </citation>
    <scope>NUCLEOTIDE SEQUENCE [LARGE SCALE GENOMIC DNA]</scope>
    <source>
        <strain evidence="1 2">KC310</strain>
    </source>
</reference>
<gene>
    <name evidence="1" type="ORF">E1292_12165</name>
</gene>
<dbReference type="CDD" id="cd14728">
    <property type="entry name" value="Ere-like"/>
    <property type="match status" value="1"/>
</dbReference>
<name>A0A4R4VQZ2_9ACTN</name>
<dbReference type="InterPro" id="IPR052036">
    <property type="entry name" value="Hydrolase/PRTase-associated"/>
</dbReference>
<accession>A0A4R4VQZ2</accession>
<protein>
    <submittedName>
        <fullName evidence="1">Erythromycin esterase family protein</fullName>
    </submittedName>
</protein>
<dbReference type="PIRSF" id="PIRSF000880">
    <property type="entry name" value="Eryth_est"/>
    <property type="match status" value="1"/>
</dbReference>
<keyword evidence="2" id="KW-1185">Reference proteome</keyword>
<dbReference type="InterPro" id="IPR007815">
    <property type="entry name" value="Emycin_Estase"/>
</dbReference>
<dbReference type="GO" id="GO:0046677">
    <property type="term" value="P:response to antibiotic"/>
    <property type="evidence" value="ECO:0007669"/>
    <property type="project" value="InterPro"/>
</dbReference>
<dbReference type="Gene3D" id="3.30.1870.10">
    <property type="entry name" value="EreA-like, domain 2"/>
    <property type="match status" value="1"/>
</dbReference>
<dbReference type="EMBL" id="SMKO01000022">
    <property type="protein sequence ID" value="TDD08232.1"/>
    <property type="molecule type" value="Genomic_DNA"/>
</dbReference>
<dbReference type="RefSeq" id="WP_132595107.1">
    <property type="nucleotide sequence ID" value="NZ_SMKO01000022.1"/>
</dbReference>
<dbReference type="Gene3D" id="1.20.1440.30">
    <property type="entry name" value="Biosynthetic Protein domain"/>
    <property type="match status" value="1"/>
</dbReference>
<dbReference type="Pfam" id="PF05139">
    <property type="entry name" value="Erythro_esteras"/>
    <property type="match status" value="1"/>
</dbReference>
<dbReference type="SUPFAM" id="SSF159501">
    <property type="entry name" value="EreA/ChaN-like"/>
    <property type="match status" value="1"/>
</dbReference>
<organism evidence="1 2">
    <name type="scientific">Nonomuraea deserti</name>
    <dbReference type="NCBI Taxonomy" id="1848322"/>
    <lineage>
        <taxon>Bacteria</taxon>
        <taxon>Bacillati</taxon>
        <taxon>Actinomycetota</taxon>
        <taxon>Actinomycetes</taxon>
        <taxon>Streptosporangiales</taxon>
        <taxon>Streptosporangiaceae</taxon>
        <taxon>Nonomuraea</taxon>
    </lineage>
</organism>
<dbReference type="PANTHER" id="PTHR31299">
    <property type="entry name" value="ESTERASE, PUTATIVE (AFU_ORTHOLOGUE AFUA_1G05850)-RELATED"/>
    <property type="match status" value="1"/>
</dbReference>
<evidence type="ECO:0000313" key="2">
    <source>
        <dbReference type="Proteomes" id="UP000295258"/>
    </source>
</evidence>
<dbReference type="PANTHER" id="PTHR31299:SF0">
    <property type="entry name" value="ESTERASE, PUTATIVE (AFU_ORTHOLOGUE AFUA_1G05850)-RELATED"/>
    <property type="match status" value="1"/>
</dbReference>
<dbReference type="Proteomes" id="UP000295258">
    <property type="component" value="Unassembled WGS sequence"/>
</dbReference>
<dbReference type="InterPro" id="IPR016273">
    <property type="entry name" value="Emycin_Estase_proteobac"/>
</dbReference>
<dbReference type="Gene3D" id="3.40.1660.10">
    <property type="entry name" value="EreA-like (biosynthetic domain)"/>
    <property type="match status" value="1"/>
</dbReference>